<dbReference type="InterPro" id="IPR003661">
    <property type="entry name" value="HisK_dim/P_dom"/>
</dbReference>
<evidence type="ECO:0000256" key="13">
    <source>
        <dbReference type="SAM" id="Phobius"/>
    </source>
</evidence>
<comment type="caution">
    <text evidence="15">The sequence shown here is derived from an EMBL/GenBank/DDBJ whole genome shotgun (WGS) entry which is preliminary data.</text>
</comment>
<dbReference type="FunFam" id="1.10.287.130:FF:000001">
    <property type="entry name" value="Two-component sensor histidine kinase"/>
    <property type="match status" value="1"/>
</dbReference>
<dbReference type="InterPro" id="IPR036097">
    <property type="entry name" value="HisK_dim/P_sf"/>
</dbReference>
<evidence type="ECO:0000313" key="15">
    <source>
        <dbReference type="EMBL" id="MBK8891511.1"/>
    </source>
</evidence>
<evidence type="ECO:0000256" key="1">
    <source>
        <dbReference type="ARBA" id="ARBA00000085"/>
    </source>
</evidence>
<keyword evidence="11 13" id="KW-0472">Membrane</keyword>
<dbReference type="Gene3D" id="1.10.287.130">
    <property type="match status" value="1"/>
</dbReference>
<feature type="transmembrane region" description="Helical" evidence="13">
    <location>
        <begin position="113"/>
        <end position="132"/>
    </location>
</feature>
<evidence type="ECO:0000256" key="6">
    <source>
        <dbReference type="ARBA" id="ARBA00022679"/>
    </source>
</evidence>
<comment type="catalytic activity">
    <reaction evidence="1">
        <text>ATP + protein L-histidine = ADP + protein N-phospho-L-histidine.</text>
        <dbReference type="EC" id="2.7.13.3"/>
    </reaction>
</comment>
<feature type="coiled-coil region" evidence="12">
    <location>
        <begin position="641"/>
        <end position="682"/>
    </location>
</feature>
<evidence type="ECO:0000259" key="14">
    <source>
        <dbReference type="PROSITE" id="PS50109"/>
    </source>
</evidence>
<feature type="transmembrane region" description="Helical" evidence="13">
    <location>
        <begin position="328"/>
        <end position="361"/>
    </location>
</feature>
<evidence type="ECO:0000256" key="9">
    <source>
        <dbReference type="ARBA" id="ARBA00022989"/>
    </source>
</evidence>
<dbReference type="InterPro" id="IPR036890">
    <property type="entry name" value="HATPase_C_sf"/>
</dbReference>
<dbReference type="Gene3D" id="1.20.1730.10">
    <property type="entry name" value="Sodium/glucose cotransporter"/>
    <property type="match status" value="1"/>
</dbReference>
<evidence type="ECO:0000256" key="10">
    <source>
        <dbReference type="ARBA" id="ARBA00023012"/>
    </source>
</evidence>
<feature type="transmembrane region" description="Helical" evidence="13">
    <location>
        <begin position="67"/>
        <end position="86"/>
    </location>
</feature>
<feature type="transmembrane region" description="Helical" evidence="13">
    <location>
        <begin position="442"/>
        <end position="464"/>
    </location>
</feature>
<dbReference type="PRINTS" id="PR00344">
    <property type="entry name" value="BCTRLSENSOR"/>
</dbReference>
<evidence type="ECO:0000256" key="12">
    <source>
        <dbReference type="SAM" id="Coils"/>
    </source>
</evidence>
<dbReference type="CDD" id="cd10322">
    <property type="entry name" value="SLC5sbd"/>
    <property type="match status" value="1"/>
</dbReference>
<proteinExistence type="inferred from homology"/>
<dbReference type="Pfam" id="PF00512">
    <property type="entry name" value="HisKA"/>
    <property type="match status" value="1"/>
</dbReference>
<keyword evidence="5" id="KW-0597">Phosphoprotein</keyword>
<feature type="transmembrane region" description="Helical" evidence="13">
    <location>
        <begin position="243"/>
        <end position="260"/>
    </location>
</feature>
<evidence type="ECO:0000256" key="11">
    <source>
        <dbReference type="ARBA" id="ARBA00023136"/>
    </source>
</evidence>
<dbReference type="SMART" id="SM00388">
    <property type="entry name" value="HisKA"/>
    <property type="match status" value="1"/>
</dbReference>
<evidence type="ECO:0000256" key="5">
    <source>
        <dbReference type="ARBA" id="ARBA00022553"/>
    </source>
</evidence>
<feature type="domain" description="Histidine kinase" evidence="14">
    <location>
        <begin position="682"/>
        <end position="901"/>
    </location>
</feature>
<evidence type="ECO:0000256" key="8">
    <source>
        <dbReference type="ARBA" id="ARBA00022777"/>
    </source>
</evidence>
<dbReference type="PROSITE" id="PS50283">
    <property type="entry name" value="NA_SOLUT_SYMP_3"/>
    <property type="match status" value="1"/>
</dbReference>
<dbReference type="EMBL" id="JADKBR010000017">
    <property type="protein sequence ID" value="MBK8891511.1"/>
    <property type="molecule type" value="Genomic_DNA"/>
</dbReference>
<dbReference type="InterPro" id="IPR004358">
    <property type="entry name" value="Sig_transdc_His_kin-like_C"/>
</dbReference>
<dbReference type="GO" id="GO:0022857">
    <property type="term" value="F:transmembrane transporter activity"/>
    <property type="evidence" value="ECO:0007669"/>
    <property type="project" value="InterPro"/>
</dbReference>
<dbReference type="EC" id="2.7.13.3" evidence="4"/>
<feature type="transmembrane region" description="Helical" evidence="13">
    <location>
        <begin position="160"/>
        <end position="177"/>
    </location>
</feature>
<dbReference type="AlphaFoldDB" id="A0A9D7LPR1"/>
<accession>A0A9D7LPR1</accession>
<keyword evidence="9 13" id="KW-1133">Transmembrane helix</keyword>
<keyword evidence="6" id="KW-0808">Transferase</keyword>
<dbReference type="Proteomes" id="UP000808146">
    <property type="component" value="Unassembled WGS sequence"/>
</dbReference>
<feature type="transmembrane region" description="Helical" evidence="13">
    <location>
        <begin position="189"/>
        <end position="216"/>
    </location>
</feature>
<dbReference type="SUPFAM" id="SSF55874">
    <property type="entry name" value="ATPase domain of HSP90 chaperone/DNA topoisomerase II/histidine kinase"/>
    <property type="match status" value="1"/>
</dbReference>
<feature type="transmembrane region" description="Helical" evidence="13">
    <location>
        <begin position="408"/>
        <end position="430"/>
    </location>
</feature>
<feature type="transmembrane region" description="Helical" evidence="13">
    <location>
        <begin position="6"/>
        <end position="24"/>
    </location>
</feature>
<organism evidence="15 16">
    <name type="scientific">Candidatus Dechloromonas phosphorivorans</name>
    <dbReference type="NCBI Taxonomy" id="2899244"/>
    <lineage>
        <taxon>Bacteria</taxon>
        <taxon>Pseudomonadati</taxon>
        <taxon>Pseudomonadota</taxon>
        <taxon>Betaproteobacteria</taxon>
        <taxon>Rhodocyclales</taxon>
        <taxon>Azonexaceae</taxon>
        <taxon>Dechloromonas</taxon>
    </lineage>
</organism>
<dbReference type="SUPFAM" id="SSF47384">
    <property type="entry name" value="Homodimeric domain of signal transducing histidine kinase"/>
    <property type="match status" value="1"/>
</dbReference>
<feature type="transmembrane region" description="Helical" evidence="13">
    <location>
        <begin position="36"/>
        <end position="55"/>
    </location>
</feature>
<protein>
    <recommendedName>
        <fullName evidence="4">histidine kinase</fullName>
        <ecNumber evidence="4">2.7.13.3</ecNumber>
    </recommendedName>
</protein>
<evidence type="ECO:0000256" key="2">
    <source>
        <dbReference type="ARBA" id="ARBA00004429"/>
    </source>
</evidence>
<keyword evidence="7 13" id="KW-0812">Transmembrane</keyword>
<keyword evidence="12" id="KW-0175">Coiled coil</keyword>
<reference evidence="15" key="1">
    <citation type="submission" date="2020-10" db="EMBL/GenBank/DDBJ databases">
        <title>Connecting structure to function with the recovery of over 1000 high-quality activated sludge metagenome-assembled genomes encoding full-length rRNA genes using long-read sequencing.</title>
        <authorList>
            <person name="Singleton C.M."/>
            <person name="Petriglieri F."/>
            <person name="Kristensen J.M."/>
            <person name="Kirkegaard R.H."/>
            <person name="Michaelsen T.Y."/>
            <person name="Andersen M.H."/>
            <person name="Karst S.M."/>
            <person name="Dueholm M.S."/>
            <person name="Nielsen P.H."/>
            <person name="Albertsen M."/>
        </authorList>
    </citation>
    <scope>NUCLEOTIDE SEQUENCE</scope>
    <source>
        <strain evidence="15">OdNE_18-Q3-R46-58_BAT3C.305</strain>
    </source>
</reference>
<dbReference type="PROSITE" id="PS50109">
    <property type="entry name" value="HIS_KIN"/>
    <property type="match status" value="1"/>
</dbReference>
<dbReference type="SMART" id="SM00387">
    <property type="entry name" value="HATPase_c"/>
    <property type="match status" value="1"/>
</dbReference>
<dbReference type="InterPro" id="IPR003594">
    <property type="entry name" value="HATPase_dom"/>
</dbReference>
<dbReference type="PANTHER" id="PTHR43711">
    <property type="entry name" value="TWO-COMPONENT HISTIDINE KINASE"/>
    <property type="match status" value="1"/>
</dbReference>
<feature type="transmembrane region" description="Helical" evidence="13">
    <location>
        <begin position="281"/>
        <end position="308"/>
    </location>
</feature>
<dbReference type="FunFam" id="3.30.565.10:FF:000006">
    <property type="entry name" value="Sensor histidine kinase WalK"/>
    <property type="match status" value="1"/>
</dbReference>
<dbReference type="InterPro" id="IPR038377">
    <property type="entry name" value="Na/Glc_symporter_sf"/>
</dbReference>
<dbReference type="Pfam" id="PF02518">
    <property type="entry name" value="HATPase_c"/>
    <property type="match status" value="1"/>
</dbReference>
<dbReference type="InterPro" id="IPR050736">
    <property type="entry name" value="Sensor_HK_Regulatory"/>
</dbReference>
<evidence type="ECO:0000256" key="3">
    <source>
        <dbReference type="ARBA" id="ARBA00006434"/>
    </source>
</evidence>
<sequence length="918" mass="99784">MLSAGLILLLSAAYMALLFAVARFGDARADAGRSIITPNVYALSLAVYCTSWTFYGSVGRATSGGLSFLTIYIGPTLMLLFGGVIVKMIRISKTHRITSIADFIASRYGKSQLLAGLVTVIAVIGVVPYIALQLKAVSASLDVLLHTSGGDLLPEPTLDSTLVIAALLALFTILFGTRHLDATERHEGMVAAIAFESVVKLVAFLAVGVFVTYGMFGGLSELFQRAAAAPELARLLQLDSSRAGTWTALILVSGLAIIFLPRQFQIIVVENVDESHLRRAVWLFPLYLVLINVFVLPLALGGLLHFPGQGVNPDTFVLTLPLARGAEALALLVFIGGLSAATSMVIVETIALSTMVCNDLVMPWLLRTRWLGVGERGDLSGMLIGIRRAAIVVILLLGYIYFRAAGEAYALVGIGLISFAAVAQFAPVVFGGMYWKQGRRTGAVAGLLGGFAVWFYTLLLPSFARSGWIDKGFVEQGLWGVEALKAQALFGLSGLDEISHSLWWSLLLNIGLYVLVSLYSRPDALEAGQAESFVDVFRHGARASGARLWRGSASVDDLVGLLERFLGPRRARKRLSTFALAQGVSNWRSLPADADFVRFAEAQLSGAIGSASARVMVASVVREESLGLEEVLDILDEATQVRAYSHELEAKQRELETATTDLREANQRLRELDRMKDDFISTVTHELRTPLTSIRALSEMLHEDPKLELASRTRFLGIIVSETERLTRLINQILDMAKLESGRAEWTTSAVDFGEVARETMESLGQLFRDKGVTLKGEIPPHGPVVLADRDRLTQVLINLLSNALKFVPPGNGRVRVRVAADERNMRVEVADNGPGLTPEERTVIFEKFRQGGNTMTDKPQGTGLGLPISRQIVEYFGGTLWVESRPGAGAKFIFTVPLPVPEALEGDARHEQEDSHR</sequence>
<dbReference type="PANTHER" id="PTHR43711:SF30">
    <property type="entry name" value="HISTIDINE KINASE"/>
    <property type="match status" value="1"/>
</dbReference>
<evidence type="ECO:0000313" key="16">
    <source>
        <dbReference type="Proteomes" id="UP000808146"/>
    </source>
</evidence>
<dbReference type="GO" id="GO:0000155">
    <property type="term" value="F:phosphorelay sensor kinase activity"/>
    <property type="evidence" value="ECO:0007669"/>
    <property type="project" value="InterPro"/>
</dbReference>
<gene>
    <name evidence="15" type="ORF">IPN75_14620</name>
</gene>
<feature type="transmembrane region" description="Helical" evidence="13">
    <location>
        <begin position="382"/>
        <end position="402"/>
    </location>
</feature>
<dbReference type="GO" id="GO:0005886">
    <property type="term" value="C:plasma membrane"/>
    <property type="evidence" value="ECO:0007669"/>
    <property type="project" value="UniProtKB-SubCell"/>
</dbReference>
<comment type="subcellular location">
    <subcellularLocation>
        <location evidence="2">Cell inner membrane</location>
        <topology evidence="2">Multi-pass membrane protein</topology>
    </subcellularLocation>
</comment>
<evidence type="ECO:0000256" key="4">
    <source>
        <dbReference type="ARBA" id="ARBA00012438"/>
    </source>
</evidence>
<evidence type="ECO:0000256" key="7">
    <source>
        <dbReference type="ARBA" id="ARBA00022692"/>
    </source>
</evidence>
<keyword evidence="8 15" id="KW-0418">Kinase</keyword>
<dbReference type="CDD" id="cd00082">
    <property type="entry name" value="HisKA"/>
    <property type="match status" value="1"/>
</dbReference>
<dbReference type="InterPro" id="IPR001734">
    <property type="entry name" value="Na/solute_symporter"/>
</dbReference>
<dbReference type="Gene3D" id="3.30.565.10">
    <property type="entry name" value="Histidine kinase-like ATPase, C-terminal domain"/>
    <property type="match status" value="1"/>
</dbReference>
<keyword evidence="10" id="KW-0902">Two-component regulatory system</keyword>
<name>A0A9D7LPR1_9RHOO</name>
<dbReference type="InterPro" id="IPR005467">
    <property type="entry name" value="His_kinase_dom"/>
</dbReference>
<comment type="similarity">
    <text evidence="3">Belongs to the sodium:solute symporter (SSF) (TC 2.A.21) family.</text>
</comment>